<evidence type="ECO:0000313" key="1">
    <source>
        <dbReference type="EMBL" id="KAK3725138.1"/>
    </source>
</evidence>
<protein>
    <submittedName>
        <fullName evidence="1">Uncharacterized protein</fullName>
    </submittedName>
</protein>
<dbReference type="Proteomes" id="UP001281147">
    <property type="component" value="Unassembled WGS sequence"/>
</dbReference>
<accession>A0ACC3NY92</accession>
<proteinExistence type="predicted"/>
<keyword evidence="2" id="KW-1185">Reference proteome</keyword>
<gene>
    <name evidence="1" type="ORF">LTR37_000649</name>
</gene>
<organism evidence="1 2">
    <name type="scientific">Vermiconidia calcicola</name>
    <dbReference type="NCBI Taxonomy" id="1690605"/>
    <lineage>
        <taxon>Eukaryota</taxon>
        <taxon>Fungi</taxon>
        <taxon>Dikarya</taxon>
        <taxon>Ascomycota</taxon>
        <taxon>Pezizomycotina</taxon>
        <taxon>Dothideomycetes</taxon>
        <taxon>Dothideomycetidae</taxon>
        <taxon>Mycosphaerellales</taxon>
        <taxon>Extremaceae</taxon>
        <taxon>Vermiconidia</taxon>
    </lineage>
</organism>
<reference evidence="1" key="1">
    <citation type="submission" date="2023-07" db="EMBL/GenBank/DDBJ databases">
        <title>Black Yeasts Isolated from many extreme environments.</title>
        <authorList>
            <person name="Coleine C."/>
            <person name="Stajich J.E."/>
            <person name="Selbmann L."/>
        </authorList>
    </citation>
    <scope>NUCLEOTIDE SEQUENCE</scope>
    <source>
        <strain evidence="1">CCFEE 5714</strain>
    </source>
</reference>
<sequence>MEAYPDHYTEHNLPLVLLSGLGEQQNDTSPGAIIPRQESGTNIQIASPECSGERADSLRQQLLRLDGSNLPWNASLLPAPSGLLGYKMKAIGRAYTLPARKAAPAPQSPSTEGVPSLVKTELHSPLSPLSPGSPLFPDGVFTPLWLAKHQDQVPALLLAFFSISVYDSQDHDEKLKTDINAVRAVLSRSGFKTRFAVVLLSDQSILQAPQLEERLSSIRRLTSLDSKTGLFFMPPMSSQGEIATFVHSLMTTLQPLCVEYYRELTKHARRKKTKGSPAPSVTLPIGGGQSLSTPGWNVRYEVKQGVFAEFRQEMDVADRHYSASIHELFSSEGIFEATASWSPRWDEARLLCDCLALRVLKCQLWVSSTTGAVQSWVNYKARMKDLVDRRGKGSTTYGWDAWESRWSEIMAQLIQRADLPSLQKSVPIASGESIELAPQQIYALPEKTFATAERLPPFHSLHHPGYWHKLGIEGSRARRKKALAIPEDDQVPPEQSPASTVANRSRNYDSYLVPAPHQEFALSKGASNGGHVGATMKLSRKAVEHFQERGQTRASELVQLELAQDLVDVGRHENAMQILTPILQRTSWRDEDWHDIFTELLLLLRHCAHRLAVPAVTVATTYELLSIRSLQTSTILDLNRCLEDLNLVISDDTQPVSLTFRDKQRLCPVALSFAFAEKETHVGEALGCQLTVASCACQNSQPLTLSTITLAIGSTKTAEVIDDPDPGDASPDSIDLTDVSEHSDGSFRAKADLTFNPGQSRAFTFHLTFREAETLQLGHASITINSAKFNIEHTFAGEALLRSDAILVRTSSGSLNKRFLPHPETDSVTVLPKPPKVKVHVHGLRQEYYTGELLRLSVELVNEETEAVDGNVSAKPEAGEEAALSLQWEEQDVVTETDDFSWPSPGTSASQTISQLESGSSQTMALLIKAPTDAAKTTIAIDADYALTTEKSTPLRKTLTLDLNFIMPLDATFNFGPLLYREAWPSYFDPKASNTEDQPGGILQLWRLSSTVRSLAAETILLHKITPVVDDVLGDSTANVLTTEPMEKQSLEPRQAERFSFELLTQKHSLDDRRPTTVDATLAITWSRDENSEHITTDIPIPRLTLPVMEPRVLCTLAETQPTDGCDATIQYHIENPSTHFLTFAVTMEATEDFAFSGPKYRTLSLAPLSRHQVSYQIALQDLDDSQASGKGEGHWIWPSLQVVDSYYQKTLRVHPGGAGVKADDQQNIGVFIKAV</sequence>
<comment type="caution">
    <text evidence="1">The sequence shown here is derived from an EMBL/GenBank/DDBJ whole genome shotgun (WGS) entry which is preliminary data.</text>
</comment>
<name>A0ACC3NY92_9PEZI</name>
<dbReference type="EMBL" id="JAUTXU010000003">
    <property type="protein sequence ID" value="KAK3725138.1"/>
    <property type="molecule type" value="Genomic_DNA"/>
</dbReference>
<evidence type="ECO:0000313" key="2">
    <source>
        <dbReference type="Proteomes" id="UP001281147"/>
    </source>
</evidence>